<evidence type="ECO:0000313" key="3">
    <source>
        <dbReference type="EMBL" id="MCU6761835.1"/>
    </source>
</evidence>
<comment type="caution">
    <text evidence="3">The sequence shown here is derived from an EMBL/GenBank/DDBJ whole genome shotgun (WGS) entry which is preliminary data.</text>
</comment>
<evidence type="ECO:0000256" key="2">
    <source>
        <dbReference type="SAM" id="SignalP"/>
    </source>
</evidence>
<feature type="signal peptide" evidence="2">
    <location>
        <begin position="1"/>
        <end position="20"/>
    </location>
</feature>
<keyword evidence="4" id="KW-1185">Reference proteome</keyword>
<feature type="chain" id="PRO_5046231999" evidence="2">
    <location>
        <begin position="21"/>
        <end position="305"/>
    </location>
</feature>
<feature type="region of interest" description="Disordered" evidence="1">
    <location>
        <begin position="28"/>
        <end position="58"/>
    </location>
</feature>
<protein>
    <submittedName>
        <fullName evidence="3">Uncharacterized protein</fullName>
    </submittedName>
</protein>
<dbReference type="EMBL" id="JAOQJQ010000002">
    <property type="protein sequence ID" value="MCU6761835.1"/>
    <property type="molecule type" value="Genomic_DNA"/>
</dbReference>
<accession>A0ABT2TI29</accession>
<keyword evidence="2" id="KW-0732">Signal</keyword>
<evidence type="ECO:0000256" key="1">
    <source>
        <dbReference type="SAM" id="MobiDB-lite"/>
    </source>
</evidence>
<dbReference type="RefSeq" id="WP_158424616.1">
    <property type="nucleotide sequence ID" value="NZ_JAOQJQ010000002.1"/>
</dbReference>
<dbReference type="PROSITE" id="PS51257">
    <property type="entry name" value="PROKAR_LIPOPROTEIN"/>
    <property type="match status" value="1"/>
</dbReference>
<dbReference type="Proteomes" id="UP001652442">
    <property type="component" value="Unassembled WGS sequence"/>
</dbReference>
<name>A0ABT2TI29_9FIRM</name>
<sequence>MKRIKVLILVSALSAVWLMGGCGNEKKDTAGSLSQQQDEAKDTENSQVASSKDMAKKQDVGTADMKAVKASQLKEGEYEIAVDSSSSMFKITSCTLTVKDGKMKAVMTMSGTGYLKLFMGTGEEAVNASEEEFIPFKENSEGIHSFEVPVEALDQKLDCAAFSKNKEKWYDRELVFRADSLPTEAFTEGALTTAESLNLKDGSYTGNVKLEGGSGRASVESPAQLQVKDGKVTAKIVWSSSNYDYMKVDGEKFEQINTEGNSAFEIPVSCFDRKIAVIADTIAMSEPHEIDYTLTFDSESLKKAE</sequence>
<reference evidence="3 4" key="1">
    <citation type="journal article" date="2021" name="ISME Commun">
        <title>Automated analysis of genomic sequences facilitates high-throughput and comprehensive description of bacteria.</title>
        <authorList>
            <person name="Hitch T.C.A."/>
        </authorList>
    </citation>
    <scope>NUCLEOTIDE SEQUENCE [LARGE SCALE GENOMIC DNA]</scope>
    <source>
        <strain evidence="3 4">Sanger_109</strain>
    </source>
</reference>
<evidence type="ECO:0000313" key="4">
    <source>
        <dbReference type="Proteomes" id="UP001652442"/>
    </source>
</evidence>
<proteinExistence type="predicted"/>
<organism evidence="3 4">
    <name type="scientific">Brotonthovivens ammoniilytica</name>
    <dbReference type="NCBI Taxonomy" id="2981725"/>
    <lineage>
        <taxon>Bacteria</taxon>
        <taxon>Bacillati</taxon>
        <taxon>Bacillota</taxon>
        <taxon>Clostridia</taxon>
        <taxon>Lachnospirales</taxon>
        <taxon>Lachnospiraceae</taxon>
        <taxon>Brotonthovivens</taxon>
    </lineage>
</organism>
<gene>
    <name evidence="3" type="ORF">OCV88_05705</name>
</gene>